<comment type="caution">
    <text evidence="1">The sequence shown here is derived from an EMBL/GenBank/DDBJ whole genome shotgun (WGS) entry which is preliminary data.</text>
</comment>
<evidence type="ECO:0000313" key="1">
    <source>
        <dbReference type="EMBL" id="KAG5578365.1"/>
    </source>
</evidence>
<dbReference type="OrthoDB" id="1297839at2759"/>
<reference evidence="1 2" key="1">
    <citation type="submission" date="2020-09" db="EMBL/GenBank/DDBJ databases">
        <title>De no assembly of potato wild relative species, Solanum commersonii.</title>
        <authorList>
            <person name="Cho K."/>
        </authorList>
    </citation>
    <scope>NUCLEOTIDE SEQUENCE [LARGE SCALE GENOMIC DNA]</scope>
    <source>
        <strain evidence="1">LZ3.2</strain>
        <tissue evidence="1">Leaf</tissue>
    </source>
</reference>
<dbReference type="Gene3D" id="3.40.50.2300">
    <property type="match status" value="1"/>
</dbReference>
<dbReference type="SUPFAM" id="SSF52172">
    <property type="entry name" value="CheY-like"/>
    <property type="match status" value="1"/>
</dbReference>
<dbReference type="PANTHER" id="PTHR43228:SF23">
    <property type="entry name" value="TWO-COMPONENT RESPONSE REGULATOR ARR22-LIKE"/>
    <property type="match status" value="1"/>
</dbReference>
<evidence type="ECO:0000313" key="2">
    <source>
        <dbReference type="Proteomes" id="UP000824120"/>
    </source>
</evidence>
<dbReference type="AlphaFoldDB" id="A0A9J5WSV2"/>
<dbReference type="EMBL" id="JACXVP010000011">
    <property type="protein sequence ID" value="KAG5578365.1"/>
    <property type="molecule type" value="Genomic_DNA"/>
</dbReference>
<dbReference type="InterPro" id="IPR011006">
    <property type="entry name" value="CheY-like_superfamily"/>
</dbReference>
<name>A0A9J5WSV2_SOLCO</name>
<dbReference type="PANTHER" id="PTHR43228">
    <property type="entry name" value="TWO-COMPONENT RESPONSE REGULATOR"/>
    <property type="match status" value="1"/>
</dbReference>
<gene>
    <name evidence="1" type="ORF">H5410_058499</name>
</gene>
<organism evidence="1 2">
    <name type="scientific">Solanum commersonii</name>
    <name type="common">Commerson's wild potato</name>
    <name type="synonym">Commerson's nightshade</name>
    <dbReference type="NCBI Taxonomy" id="4109"/>
    <lineage>
        <taxon>Eukaryota</taxon>
        <taxon>Viridiplantae</taxon>
        <taxon>Streptophyta</taxon>
        <taxon>Embryophyta</taxon>
        <taxon>Tracheophyta</taxon>
        <taxon>Spermatophyta</taxon>
        <taxon>Magnoliopsida</taxon>
        <taxon>eudicotyledons</taxon>
        <taxon>Gunneridae</taxon>
        <taxon>Pentapetalae</taxon>
        <taxon>asterids</taxon>
        <taxon>lamiids</taxon>
        <taxon>Solanales</taxon>
        <taxon>Solanaceae</taxon>
        <taxon>Solanoideae</taxon>
        <taxon>Solaneae</taxon>
        <taxon>Solanum</taxon>
    </lineage>
</organism>
<sequence length="143" mass="16595">MNIKIFFLYNVLSNIFFSLKRQRKGKRKLNEVKKLSVLIVANYEISLNSYILCLQNFGAETLGVTNGFMSFNIHDKTQMRFDLILMSSNMPIMDGFFFDYKATKKLRTMGITTMIVGIITPDDNEEYHKKIMEAGLMNAMRSH</sequence>
<protein>
    <recommendedName>
        <fullName evidence="3">Response regulatory domain-containing protein</fullName>
    </recommendedName>
</protein>
<dbReference type="Proteomes" id="UP000824120">
    <property type="component" value="Chromosome 11"/>
</dbReference>
<proteinExistence type="predicted"/>
<accession>A0A9J5WSV2</accession>
<evidence type="ECO:0008006" key="3">
    <source>
        <dbReference type="Google" id="ProtNLM"/>
    </source>
</evidence>
<dbReference type="InterPro" id="IPR052048">
    <property type="entry name" value="ST_Response_Regulator"/>
</dbReference>
<keyword evidence="2" id="KW-1185">Reference proteome</keyword>